<dbReference type="SUPFAM" id="SSF56300">
    <property type="entry name" value="Metallo-dependent phosphatases"/>
    <property type="match status" value="1"/>
</dbReference>
<keyword evidence="1" id="KW-0812">Transmembrane</keyword>
<reference evidence="3" key="1">
    <citation type="submission" date="2023-06" db="EMBL/GenBank/DDBJ databases">
        <authorList>
            <person name="Kurt Z."/>
        </authorList>
    </citation>
    <scope>NUCLEOTIDE SEQUENCE</scope>
</reference>
<accession>A0AA86U5U3</accession>
<dbReference type="Gene3D" id="3.60.21.10">
    <property type="match status" value="1"/>
</dbReference>
<evidence type="ECO:0000313" key="5">
    <source>
        <dbReference type="Proteomes" id="UP001642409"/>
    </source>
</evidence>
<keyword evidence="5" id="KW-1185">Reference proteome</keyword>
<dbReference type="Proteomes" id="UP001642409">
    <property type="component" value="Unassembled WGS sequence"/>
</dbReference>
<dbReference type="InterPro" id="IPR004843">
    <property type="entry name" value="Calcineurin-like_PHP"/>
</dbReference>
<feature type="domain" description="Calcineurin-like phosphoesterase" evidence="2">
    <location>
        <begin position="187"/>
        <end position="352"/>
    </location>
</feature>
<proteinExistence type="predicted"/>
<dbReference type="Pfam" id="PF00149">
    <property type="entry name" value="Metallophos"/>
    <property type="match status" value="1"/>
</dbReference>
<dbReference type="InterPro" id="IPR029052">
    <property type="entry name" value="Metallo-depent_PP-like"/>
</dbReference>
<comment type="caution">
    <text evidence="3">The sequence shown here is derived from an EMBL/GenBank/DDBJ whole genome shotgun (WGS) entry which is preliminary data.</text>
</comment>
<reference evidence="4 5" key="2">
    <citation type="submission" date="2024-07" db="EMBL/GenBank/DDBJ databases">
        <authorList>
            <person name="Akdeniz Z."/>
        </authorList>
    </citation>
    <scope>NUCLEOTIDE SEQUENCE [LARGE SCALE GENOMIC DNA]</scope>
</reference>
<sequence>MEHATASEIQRFTSVELQSQTELELNNVKQAATNKRYVLLRRLIEFSNCIILLVVCGFSIKEYTRQGFLLSNIVITASALILQTVMTIIVEVMKIQQRSQVLCASSISAALIVTALSLGTMVYLITQLSFKVFYGPLSFIHEDGTRIHWAARFGSKYYHSTTYPGSNFNYTFQGKQYENVLPDQISKFVVMTDIHQNNQYTSTMTTDYDFAVFCGDYSSSGKVAEFSRAFSKMPTKPLLMAMGNHDEPGNFSQVNGREKNFFQKVRNLGFYFIHVQQGTPIVDAEVDRGIQFILDNINLGVQSDHVFIVVHHPVFSTGEFGSHQYFSQKIEQLITDHPELKIRATFSGHDHMFSAFQKGSQFFFVNGAGGGGIDQMTDPSYGVRQWPSEELHGPQSIVADNCYGYDLHLDSWMKFTRTEINFEPGKIVYNVRDLDSDVILKSYEQPI</sequence>
<organism evidence="3">
    <name type="scientific">Hexamita inflata</name>
    <dbReference type="NCBI Taxonomy" id="28002"/>
    <lineage>
        <taxon>Eukaryota</taxon>
        <taxon>Metamonada</taxon>
        <taxon>Diplomonadida</taxon>
        <taxon>Hexamitidae</taxon>
        <taxon>Hexamitinae</taxon>
        <taxon>Hexamita</taxon>
    </lineage>
</organism>
<evidence type="ECO:0000256" key="1">
    <source>
        <dbReference type="SAM" id="Phobius"/>
    </source>
</evidence>
<dbReference type="EMBL" id="CAXDID020000135">
    <property type="protein sequence ID" value="CAL6036882.1"/>
    <property type="molecule type" value="Genomic_DNA"/>
</dbReference>
<feature type="transmembrane region" description="Helical" evidence="1">
    <location>
        <begin position="43"/>
        <end position="60"/>
    </location>
</feature>
<evidence type="ECO:0000259" key="2">
    <source>
        <dbReference type="Pfam" id="PF00149"/>
    </source>
</evidence>
<feature type="transmembrane region" description="Helical" evidence="1">
    <location>
        <begin position="66"/>
        <end position="89"/>
    </location>
</feature>
<evidence type="ECO:0000313" key="3">
    <source>
        <dbReference type="EMBL" id="CAI9943900.1"/>
    </source>
</evidence>
<name>A0AA86U5U3_9EUKA</name>
<dbReference type="GO" id="GO:0016787">
    <property type="term" value="F:hydrolase activity"/>
    <property type="evidence" value="ECO:0007669"/>
    <property type="project" value="InterPro"/>
</dbReference>
<evidence type="ECO:0000313" key="4">
    <source>
        <dbReference type="EMBL" id="CAL6036882.1"/>
    </source>
</evidence>
<keyword evidence="1" id="KW-1133">Transmembrane helix</keyword>
<feature type="transmembrane region" description="Helical" evidence="1">
    <location>
        <begin position="101"/>
        <end position="125"/>
    </location>
</feature>
<gene>
    <name evidence="3" type="ORF">HINF_LOCUS31545</name>
    <name evidence="4" type="ORF">HINF_LOCUS36623</name>
</gene>
<dbReference type="EMBL" id="CATOUU010000720">
    <property type="protein sequence ID" value="CAI9943900.1"/>
    <property type="molecule type" value="Genomic_DNA"/>
</dbReference>
<keyword evidence="1" id="KW-0472">Membrane</keyword>
<protein>
    <submittedName>
        <fullName evidence="3">Alkaline phosphatase</fullName>
    </submittedName>
    <submittedName>
        <fullName evidence="4">Alkaline_phosphatase</fullName>
    </submittedName>
</protein>
<dbReference type="AlphaFoldDB" id="A0AA86U5U3"/>